<feature type="transmembrane region" description="Helical" evidence="1">
    <location>
        <begin position="37"/>
        <end position="58"/>
    </location>
</feature>
<feature type="transmembrane region" description="Helical" evidence="1">
    <location>
        <begin position="6"/>
        <end position="25"/>
    </location>
</feature>
<name>A0A552HLF5_MICVR</name>
<dbReference type="Proteomes" id="UP000320674">
    <property type="component" value="Unassembled WGS sequence"/>
</dbReference>
<evidence type="ECO:0008006" key="4">
    <source>
        <dbReference type="Google" id="ProtNLM"/>
    </source>
</evidence>
<evidence type="ECO:0000313" key="3">
    <source>
        <dbReference type="Proteomes" id="UP000320674"/>
    </source>
</evidence>
<protein>
    <recommendedName>
        <fullName evidence="4">Glycosyltransferase RgtA/B/C/D-like domain-containing protein</fullName>
    </recommendedName>
</protein>
<feature type="transmembrane region" description="Helical" evidence="1">
    <location>
        <begin position="64"/>
        <end position="83"/>
    </location>
</feature>
<feature type="transmembrane region" description="Helical" evidence="1">
    <location>
        <begin position="328"/>
        <end position="347"/>
    </location>
</feature>
<feature type="transmembrane region" description="Helical" evidence="1">
    <location>
        <begin position="554"/>
        <end position="572"/>
    </location>
</feature>
<feature type="transmembrane region" description="Helical" evidence="1">
    <location>
        <begin position="445"/>
        <end position="462"/>
    </location>
</feature>
<gene>
    <name evidence="2" type="ORF">EWV77_14200</name>
</gene>
<keyword evidence="1" id="KW-1133">Transmembrane helix</keyword>
<comment type="caution">
    <text evidence="2">The sequence shown here is derived from an EMBL/GenBank/DDBJ whole genome shotgun (WGS) entry which is preliminary data.</text>
</comment>
<feature type="transmembrane region" description="Helical" evidence="1">
    <location>
        <begin position="482"/>
        <end position="501"/>
    </location>
</feature>
<evidence type="ECO:0000256" key="1">
    <source>
        <dbReference type="SAM" id="Phobius"/>
    </source>
</evidence>
<evidence type="ECO:0000313" key="2">
    <source>
        <dbReference type="EMBL" id="TRU72073.1"/>
    </source>
</evidence>
<dbReference type="EMBL" id="SFAZ01000202">
    <property type="protein sequence ID" value="TRU72073.1"/>
    <property type="molecule type" value="Genomic_DNA"/>
</dbReference>
<proteinExistence type="predicted"/>
<feature type="transmembrane region" description="Helical" evidence="1">
    <location>
        <begin position="128"/>
        <end position="148"/>
    </location>
</feature>
<sequence length="579" mass="65411">MVALQLYFLGFIALVLTFSLGYLSLRTITNLSVKECLAFAGGWGCALHGAIAFLGFTVGLSTRFFFLSVTCGLFILFLSLLFWQKYSVYLSDSPTKNQAIIEIILLKINGITKILFPTDYFNLNASRWFVLLIYWLTLASVQLCIPIYSGSDWYGDWWLHYDVAQFYLGEKAGDTIYFGIYTVTSRTPLFNLFISYYLGLFGNGFSVYQLAALLPGIFLLTTIPLFLRSRKVILALILLALNPYMNHMIIFPWPKILTSIYIIAGIYFYLKIRKEVASTWLNHSRLYCGISLGLAMLGHPSALIYVVAIAVDNLWLNRGHFLNIIRQLTIPLSSAFAVLLPWLLWGINRYGITEFFHNSAITTGKASIAVRIVDTVKNALYTLEPHRLLNEFLNIDPERTRIGAWNSWLLLYYDVLPGTLTLTMAGLLMVTAIKRYFNKIPLQSILPHSFFVIIVMVGFWGGCILQPGPNPGGIVGESMTPIFFFLVLVVTEYLSVLPINVKRSLLLLSCGEFLLSFGLHMSFMAMDSPIVWDSNLNLKFNNDLFFARDLTETAWPIFVGAISFLILFAIGCKNPVNEK</sequence>
<organism evidence="2 3">
    <name type="scientific">Microcystis viridis Mv_BB_P_19951000_S68D</name>
    <dbReference type="NCBI Taxonomy" id="2486270"/>
    <lineage>
        <taxon>Bacteria</taxon>
        <taxon>Bacillati</taxon>
        <taxon>Cyanobacteriota</taxon>
        <taxon>Cyanophyceae</taxon>
        <taxon>Oscillatoriophycideae</taxon>
        <taxon>Chroococcales</taxon>
        <taxon>Microcystaceae</taxon>
        <taxon>Microcystis</taxon>
    </lineage>
</organism>
<feature type="transmembrane region" description="Helical" evidence="1">
    <location>
        <begin position="207"/>
        <end position="227"/>
    </location>
</feature>
<accession>A0A552HLF5</accession>
<keyword evidence="1" id="KW-0472">Membrane</keyword>
<feature type="transmembrane region" description="Helical" evidence="1">
    <location>
        <begin position="513"/>
        <end position="532"/>
    </location>
</feature>
<feature type="transmembrane region" description="Helical" evidence="1">
    <location>
        <begin position="248"/>
        <end position="270"/>
    </location>
</feature>
<feature type="transmembrane region" description="Helical" evidence="1">
    <location>
        <begin position="290"/>
        <end position="316"/>
    </location>
</feature>
<dbReference type="AlphaFoldDB" id="A0A552HLF5"/>
<keyword evidence="1" id="KW-0812">Transmembrane</keyword>
<reference evidence="2 3" key="1">
    <citation type="submission" date="2019-01" db="EMBL/GenBank/DDBJ databases">
        <title>Coherence of Microcystis species and biogeography revealed through population genomics.</title>
        <authorList>
            <person name="Perez-Carrascal O.M."/>
            <person name="Terrat Y."/>
            <person name="Giani A."/>
            <person name="Fortin N."/>
            <person name="Tromas N."/>
            <person name="Shapiro B.J."/>
        </authorList>
    </citation>
    <scope>NUCLEOTIDE SEQUENCE [LARGE SCALE GENOMIC DNA]</scope>
    <source>
        <strain evidence="2">Mv_BB_P_19951000_S68D</strain>
    </source>
</reference>